<evidence type="ECO:0000256" key="1">
    <source>
        <dbReference type="ARBA" id="ARBA00006068"/>
    </source>
</evidence>
<feature type="compositionally biased region" description="Low complexity" evidence="2">
    <location>
        <begin position="377"/>
        <end position="393"/>
    </location>
</feature>
<dbReference type="BioCyc" id="LDEL390333:LDB_RS00980-MONOMER"/>
<proteinExistence type="inferred from homology"/>
<dbReference type="Pfam" id="PF03816">
    <property type="entry name" value="LytR_cpsA_psr"/>
    <property type="match status" value="1"/>
</dbReference>
<dbReference type="RefSeq" id="WP_011543571.1">
    <property type="nucleotide sequence ID" value="NC_008054.1"/>
</dbReference>
<feature type="transmembrane region" description="Helical" evidence="3">
    <location>
        <begin position="27"/>
        <end position="50"/>
    </location>
</feature>
<evidence type="ECO:0000313" key="5">
    <source>
        <dbReference type="EMBL" id="CAI97071.1"/>
    </source>
</evidence>
<evidence type="ECO:0000256" key="3">
    <source>
        <dbReference type="SAM" id="Phobius"/>
    </source>
</evidence>
<comment type="similarity">
    <text evidence="1">Belongs to the LytR/CpsA/Psr (LCP) family.</text>
</comment>
<dbReference type="InterPro" id="IPR050922">
    <property type="entry name" value="LytR/CpsA/Psr_CW_biosynth"/>
</dbReference>
<dbReference type="InterPro" id="IPR004474">
    <property type="entry name" value="LytR_CpsA_psr"/>
</dbReference>
<dbReference type="STRING" id="390333.Ldb0231"/>
<dbReference type="Proteomes" id="UP000001259">
    <property type="component" value="Chromosome"/>
</dbReference>
<dbReference type="PANTHER" id="PTHR33392:SF6">
    <property type="entry name" value="POLYISOPRENYL-TEICHOIC ACID--PEPTIDOGLYCAN TEICHOIC ACID TRANSFERASE TAGU"/>
    <property type="match status" value="1"/>
</dbReference>
<evidence type="ECO:0000256" key="2">
    <source>
        <dbReference type="SAM" id="MobiDB-lite"/>
    </source>
</evidence>
<keyword evidence="3" id="KW-0812">Transmembrane</keyword>
<evidence type="ECO:0000259" key="4">
    <source>
        <dbReference type="Pfam" id="PF03816"/>
    </source>
</evidence>
<reference evidence="5 6" key="1">
    <citation type="journal article" date="2006" name="Proc. Natl. Acad. Sci. U.S.A.">
        <title>The complete genome sequence of Lactobacillus bulgaricus reveals extensive and ongoing reductive evolution.</title>
        <authorList>
            <person name="van de Guchte M."/>
            <person name="Penaud S."/>
            <person name="Grimaldi C."/>
            <person name="Barbe V."/>
            <person name="Bryson K."/>
            <person name="Nicolas P."/>
            <person name="Robert C."/>
            <person name="Oztas S."/>
            <person name="Mangenot S."/>
            <person name="Couloux A."/>
            <person name="Loux V."/>
            <person name="Dervyn R."/>
            <person name="Bossy R."/>
            <person name="Bolotin A."/>
            <person name="Batto J.-M."/>
            <person name="Walunas T."/>
            <person name="Gibrat J.-F."/>
            <person name="Bessieres P."/>
            <person name="Weissenbach J."/>
            <person name="Ehrlich S.D."/>
            <person name="Maguin E."/>
        </authorList>
    </citation>
    <scope>NUCLEOTIDE SEQUENCE [LARGE SCALE GENOMIC DNA]</scope>
    <source>
        <strain evidence="6">ATCC 11842 / DSM 20081 / BCRC 10696 / JCM 1002 / NBRC 13953 / NCIMB 11778 / NCTC 12712 / WDCM 00102 / Lb 14</strain>
    </source>
</reference>
<feature type="region of interest" description="Disordered" evidence="2">
    <location>
        <begin position="360"/>
        <end position="401"/>
    </location>
</feature>
<dbReference type="eggNOG" id="COG1316">
    <property type="taxonomic scope" value="Bacteria"/>
</dbReference>
<keyword evidence="3" id="KW-0472">Membrane</keyword>
<protein>
    <submittedName>
        <fullName evidence="5">Putative transcriptional regulator (LytR family)</fullName>
    </submittedName>
</protein>
<dbReference type="NCBIfam" id="TIGR00350">
    <property type="entry name" value="lytR_cpsA_psr"/>
    <property type="match status" value="1"/>
</dbReference>
<dbReference type="AlphaFoldDB" id="Q1GBY5"/>
<dbReference type="EMBL" id="CR954253">
    <property type="protein sequence ID" value="CAI97071.1"/>
    <property type="molecule type" value="Genomic_DNA"/>
</dbReference>
<sequence>MKKEDKLGIPETRQHARKRKQKQIRNWIIGILAVVCAIAAGVGLYAAHLYKTAEQAANKAYDSENAVKTTYGEFNGKKPFAVMLLGTDTGALDRTEKRGNTDTIIVVVVNPKKKNYTMISIPRDTMADMVGDDSNDVQKINAAYSIGGAKMAMKTVSNLLNIPVKYYALVNMGGLMKLVDYVGGIYVTPPLTFTYSGFPFKKRVRQHLNGQAALAYSRMRYDDPQGDYGRQKRQREVITKLVQKLATADSLTNFSKIANNLSSNVKTNLSFQALKSILANYSDCTSSSDSDYLHGYSTYVNDAAYQIAPTSELQRISNKIRKLLGLKTATVSNRETELNTLNETAGFKFGSGETQNYTIYDPGTTADSVKSGKKSSKSSSKSSSQASSSSSSSTDYSGNTAYSGSTNYDTTYSYSYNYNYNINPFSGGY</sequence>
<keyword evidence="3" id="KW-1133">Transmembrane helix</keyword>
<gene>
    <name evidence="5" type="ordered locus">Ldb0231</name>
</gene>
<feature type="domain" description="Cell envelope-related transcriptional attenuator" evidence="4">
    <location>
        <begin position="100"/>
        <end position="246"/>
    </location>
</feature>
<dbReference type="Gene3D" id="3.40.630.190">
    <property type="entry name" value="LCP protein"/>
    <property type="match status" value="1"/>
</dbReference>
<dbReference type="KEGG" id="ldb:Ldb0231"/>
<dbReference type="PANTHER" id="PTHR33392">
    <property type="entry name" value="POLYISOPRENYL-TEICHOIC ACID--PEPTIDOGLYCAN TEICHOIC ACID TRANSFERASE TAGU"/>
    <property type="match status" value="1"/>
</dbReference>
<dbReference type="HOGENOM" id="CLU_016455_2_0_9"/>
<keyword evidence="6" id="KW-1185">Reference proteome</keyword>
<evidence type="ECO:0000313" key="6">
    <source>
        <dbReference type="Proteomes" id="UP000001259"/>
    </source>
</evidence>
<accession>Q1GBY5</accession>
<name>Q1GBY5_LACDA</name>
<organism evidence="5 6">
    <name type="scientific">Lactobacillus delbrueckii subsp. bulgaricus (strain ATCC 11842 / DSM 20081 / BCRC 10696 / JCM 1002 / NBRC 13953 / NCIMB 11778 / NCTC 12712 / WDCM 00102 / Lb 14)</name>
    <dbReference type="NCBI Taxonomy" id="390333"/>
    <lineage>
        <taxon>Bacteria</taxon>
        <taxon>Bacillati</taxon>
        <taxon>Bacillota</taxon>
        <taxon>Bacilli</taxon>
        <taxon>Lactobacillales</taxon>
        <taxon>Lactobacillaceae</taxon>
        <taxon>Lactobacillus</taxon>
    </lineage>
</organism>
<dbReference type="PATRIC" id="fig|390333.13.peg.1247"/>